<organism evidence="2 3">
    <name type="scientific">Sphingomonas citri</name>
    <dbReference type="NCBI Taxonomy" id="2862499"/>
    <lineage>
        <taxon>Bacteria</taxon>
        <taxon>Pseudomonadati</taxon>
        <taxon>Pseudomonadota</taxon>
        <taxon>Alphaproteobacteria</taxon>
        <taxon>Sphingomonadales</taxon>
        <taxon>Sphingomonadaceae</taxon>
        <taxon>Sphingomonas</taxon>
    </lineage>
</organism>
<comment type="caution">
    <text evidence="2">The sequence shown here is derived from an EMBL/GenBank/DDBJ whole genome shotgun (WGS) entry which is preliminary data.</text>
</comment>
<dbReference type="Gene3D" id="2.60.40.10">
    <property type="entry name" value="Immunoglobulins"/>
    <property type="match status" value="1"/>
</dbReference>
<dbReference type="RefSeq" id="WP_219747856.1">
    <property type="nucleotide sequence ID" value="NZ_JAHXZN010000001.1"/>
</dbReference>
<dbReference type="InterPro" id="IPR008962">
    <property type="entry name" value="PapD-like_sf"/>
</dbReference>
<keyword evidence="1" id="KW-0732">Signal</keyword>
<evidence type="ECO:0000313" key="2">
    <source>
        <dbReference type="EMBL" id="MBW6530506.1"/>
    </source>
</evidence>
<name>A0ABS7BLL4_9SPHN</name>
<evidence type="ECO:0000313" key="3">
    <source>
        <dbReference type="Proteomes" id="UP000759103"/>
    </source>
</evidence>
<feature type="chain" id="PRO_5046426293" evidence="1">
    <location>
        <begin position="30"/>
        <end position="235"/>
    </location>
</feature>
<dbReference type="Proteomes" id="UP000759103">
    <property type="component" value="Unassembled WGS sequence"/>
</dbReference>
<feature type="signal peptide" evidence="1">
    <location>
        <begin position="1"/>
        <end position="29"/>
    </location>
</feature>
<evidence type="ECO:0000256" key="1">
    <source>
        <dbReference type="SAM" id="SignalP"/>
    </source>
</evidence>
<sequence length="235" mass="24634">MPALTARLAAARLAAVSLTAIAIAPPAHANIVLSQVVVDFAAGSDLAQDIEVANDGKEVAYVAVAPFEITAPGTPEEGRTAIVDPEAGGLLVSPQRLILQPGERKPIRIAAIRPRAEADRVYRVTVKPVAGPVSAAVTALKLLIGYDVLVIQRPAAPAGRVVGRRDGETLLLRNEGNTNTELYDGKLCADAIPANCRALPSRRLYSGATWSQPLPGPGRVSYQVAVGAASHEERY</sequence>
<gene>
    <name evidence="2" type="ORF">KZ820_07135</name>
</gene>
<dbReference type="InterPro" id="IPR013783">
    <property type="entry name" value="Ig-like_fold"/>
</dbReference>
<protein>
    <submittedName>
        <fullName evidence="2">Uncharacterized protein</fullName>
    </submittedName>
</protein>
<proteinExistence type="predicted"/>
<keyword evidence="3" id="KW-1185">Reference proteome</keyword>
<reference evidence="2 3" key="1">
    <citation type="submission" date="2021-07" db="EMBL/GenBank/DDBJ databases">
        <title>Sphingomonas sp.</title>
        <authorList>
            <person name="Feng G."/>
            <person name="Li J."/>
            <person name="Pan M."/>
        </authorList>
    </citation>
    <scope>NUCLEOTIDE SEQUENCE [LARGE SCALE GENOMIC DNA]</scope>
    <source>
        <strain evidence="2 3">RRHST34</strain>
    </source>
</reference>
<accession>A0ABS7BLL4</accession>
<dbReference type="SUPFAM" id="SSF49354">
    <property type="entry name" value="PapD-like"/>
    <property type="match status" value="1"/>
</dbReference>
<dbReference type="EMBL" id="JAHXZN010000001">
    <property type="protein sequence ID" value="MBW6530506.1"/>
    <property type="molecule type" value="Genomic_DNA"/>
</dbReference>